<evidence type="ECO:0000313" key="6">
    <source>
        <dbReference type="EMBL" id="MXQ09667.1"/>
    </source>
</evidence>
<organism evidence="6 7">
    <name type="scientific">Kangsaoukella pontilimi</name>
    <dbReference type="NCBI Taxonomy" id="2691042"/>
    <lineage>
        <taxon>Bacteria</taxon>
        <taxon>Pseudomonadati</taxon>
        <taxon>Pseudomonadota</taxon>
        <taxon>Alphaproteobacteria</taxon>
        <taxon>Rhodobacterales</taxon>
        <taxon>Paracoccaceae</taxon>
        <taxon>Kangsaoukella</taxon>
    </lineage>
</organism>
<feature type="transmembrane region" description="Helical" evidence="5">
    <location>
        <begin position="12"/>
        <end position="36"/>
    </location>
</feature>
<keyword evidence="3 5" id="KW-1133">Transmembrane helix</keyword>
<evidence type="ECO:0000313" key="7">
    <source>
        <dbReference type="Proteomes" id="UP000480350"/>
    </source>
</evidence>
<comment type="caution">
    <text evidence="6">The sequence shown here is derived from an EMBL/GenBank/DDBJ whole genome shotgun (WGS) entry which is preliminary data.</text>
</comment>
<dbReference type="AlphaFoldDB" id="A0A7C9IJ23"/>
<reference evidence="6 7" key="2">
    <citation type="submission" date="2020-03" db="EMBL/GenBank/DDBJ databases">
        <title>Kangsaoukella pontilimi gen. nov., sp. nov., a new member of the family Rhodobacteraceae isolated from a tidal mudflat.</title>
        <authorList>
            <person name="Kim I.S."/>
        </authorList>
    </citation>
    <scope>NUCLEOTIDE SEQUENCE [LARGE SCALE GENOMIC DNA]</scope>
    <source>
        <strain evidence="6 7">GH1-50</strain>
    </source>
</reference>
<proteinExistence type="predicted"/>
<evidence type="ECO:0000256" key="2">
    <source>
        <dbReference type="ARBA" id="ARBA00022692"/>
    </source>
</evidence>
<name>A0A7C9IJ23_9RHOB</name>
<evidence type="ECO:0000256" key="3">
    <source>
        <dbReference type="ARBA" id="ARBA00022989"/>
    </source>
</evidence>
<feature type="transmembrane region" description="Helical" evidence="5">
    <location>
        <begin position="90"/>
        <end position="109"/>
    </location>
</feature>
<feature type="transmembrane region" description="Helical" evidence="5">
    <location>
        <begin position="121"/>
        <end position="139"/>
    </location>
</feature>
<dbReference type="RefSeq" id="WP_160765594.1">
    <property type="nucleotide sequence ID" value="NZ_WUPT01000004.1"/>
</dbReference>
<sequence length="144" mass="15096">MTTTTTNSTNSTALSLPTVGGADILIRLSLAGTFIYHGLDKFPNIAAGAEWMGLPYALWLLVALAEIAAGAGIIAGRFIPNAIGDLTSRLSGVAIAVTMVGAIYLVHWGQWSNMPSESHPFGGMEFQTLLLATGLFFALRGNKA</sequence>
<protein>
    <submittedName>
        <fullName evidence="6">DoxX family membrane protein</fullName>
    </submittedName>
</protein>
<accession>A0A7C9IJ23</accession>
<dbReference type="Pfam" id="PF07681">
    <property type="entry name" value="DoxX"/>
    <property type="match status" value="1"/>
</dbReference>
<keyword evidence="7" id="KW-1185">Reference proteome</keyword>
<dbReference type="EMBL" id="WUPT01000004">
    <property type="protein sequence ID" value="MXQ09667.1"/>
    <property type="molecule type" value="Genomic_DNA"/>
</dbReference>
<gene>
    <name evidence="6" type="ORF">GQ651_17620</name>
</gene>
<reference evidence="6 7" key="1">
    <citation type="submission" date="2019-12" db="EMBL/GenBank/DDBJ databases">
        <authorList>
            <person name="Lee S.D."/>
        </authorList>
    </citation>
    <scope>NUCLEOTIDE SEQUENCE [LARGE SCALE GENOMIC DNA]</scope>
    <source>
        <strain evidence="6 7">GH1-50</strain>
    </source>
</reference>
<keyword evidence="2 5" id="KW-0812">Transmembrane</keyword>
<dbReference type="GO" id="GO:0016020">
    <property type="term" value="C:membrane"/>
    <property type="evidence" value="ECO:0007669"/>
    <property type="project" value="UniProtKB-SubCell"/>
</dbReference>
<keyword evidence="4 5" id="KW-0472">Membrane</keyword>
<evidence type="ECO:0000256" key="1">
    <source>
        <dbReference type="ARBA" id="ARBA00004141"/>
    </source>
</evidence>
<dbReference type="InterPro" id="IPR032808">
    <property type="entry name" value="DoxX"/>
</dbReference>
<evidence type="ECO:0000256" key="5">
    <source>
        <dbReference type="SAM" id="Phobius"/>
    </source>
</evidence>
<evidence type="ECO:0000256" key="4">
    <source>
        <dbReference type="ARBA" id="ARBA00023136"/>
    </source>
</evidence>
<comment type="subcellular location">
    <subcellularLocation>
        <location evidence="1">Membrane</location>
        <topology evidence="1">Multi-pass membrane protein</topology>
    </subcellularLocation>
</comment>
<feature type="transmembrane region" description="Helical" evidence="5">
    <location>
        <begin position="56"/>
        <end position="78"/>
    </location>
</feature>
<dbReference type="Proteomes" id="UP000480350">
    <property type="component" value="Unassembled WGS sequence"/>
</dbReference>